<dbReference type="Proteomes" id="UP000028760">
    <property type="component" value="Unassembled WGS sequence"/>
</dbReference>
<dbReference type="SMART" id="SM00104">
    <property type="entry name" value="ANATO"/>
    <property type="match status" value="3"/>
</dbReference>
<dbReference type="FunFam" id="2.10.25.10:FF:001228">
    <property type="entry name" value="Fibulin 1"/>
    <property type="match status" value="1"/>
</dbReference>
<evidence type="ECO:0000259" key="16">
    <source>
        <dbReference type="PROSITE" id="PS50026"/>
    </source>
</evidence>
<dbReference type="Pfam" id="PF22914">
    <property type="entry name" value="Fibulin_C"/>
    <property type="match status" value="1"/>
</dbReference>
<keyword evidence="7 14" id="KW-0732">Signal</keyword>
<dbReference type="SUPFAM" id="SSF57196">
    <property type="entry name" value="EGF/Laminin"/>
    <property type="match status" value="5"/>
</dbReference>
<dbReference type="FunFam" id="2.10.25.10:FF:000038">
    <property type="entry name" value="Fibrillin 2"/>
    <property type="match status" value="1"/>
</dbReference>
<comment type="similarity">
    <text evidence="2 12">Belongs to the fibulin family.</text>
</comment>
<dbReference type="eggNOG" id="KOG1217">
    <property type="taxonomic scope" value="Eukaryota"/>
</dbReference>
<dbReference type="GeneTree" id="ENSGT00940000156642"/>
<dbReference type="Pfam" id="PF12662">
    <property type="entry name" value="cEGF"/>
    <property type="match status" value="3"/>
</dbReference>
<dbReference type="FunFam" id="2.10.25.10:FF:000014">
    <property type="entry name" value="Latent-transforming growth factor beta-binding protein 3"/>
    <property type="match status" value="1"/>
</dbReference>
<dbReference type="PIRSF" id="PIRSF036313">
    <property type="entry name" value="Fibulin-1"/>
    <property type="match status" value="1"/>
</dbReference>
<dbReference type="InterPro" id="IPR026823">
    <property type="entry name" value="cEGF"/>
</dbReference>
<keyword evidence="11" id="KW-0325">Glycoprotein</keyword>
<feature type="chain" id="PRO_5001833799" description="Fibulin-1" evidence="14">
    <location>
        <begin position="29"/>
        <end position="706"/>
    </location>
</feature>
<feature type="domain" description="EGF-like" evidence="16">
    <location>
        <begin position="484"/>
        <end position="524"/>
    </location>
</feature>
<reference evidence="17" key="3">
    <citation type="submission" date="2025-09" db="UniProtKB">
        <authorList>
            <consortium name="Ensembl"/>
        </authorList>
    </citation>
    <scope>IDENTIFICATION</scope>
</reference>
<evidence type="ECO:0000256" key="6">
    <source>
        <dbReference type="ARBA" id="ARBA00022536"/>
    </source>
</evidence>
<dbReference type="InterPro" id="IPR017048">
    <property type="entry name" value="Fibulin-1"/>
</dbReference>
<dbReference type="InterPro" id="IPR000020">
    <property type="entry name" value="Anaphylatoxin/fibulin"/>
</dbReference>
<dbReference type="InterPro" id="IPR000152">
    <property type="entry name" value="EGF-type_Asp/Asn_hydroxyl_site"/>
</dbReference>
<evidence type="ECO:0000256" key="1">
    <source>
        <dbReference type="ARBA" id="ARBA00004498"/>
    </source>
</evidence>
<evidence type="ECO:0000259" key="15">
    <source>
        <dbReference type="PROSITE" id="PS01178"/>
    </source>
</evidence>
<feature type="domain" description="Anaphylatoxin-like" evidence="15">
    <location>
        <begin position="36"/>
        <end position="69"/>
    </location>
</feature>
<evidence type="ECO:0000256" key="14">
    <source>
        <dbReference type="SAM" id="SignalP"/>
    </source>
</evidence>
<dbReference type="GO" id="GO:0050840">
    <property type="term" value="F:extracellular matrix binding"/>
    <property type="evidence" value="ECO:0007669"/>
    <property type="project" value="TreeGrafter"/>
</dbReference>
<evidence type="ECO:0000256" key="11">
    <source>
        <dbReference type="ARBA" id="ARBA00023180"/>
    </source>
</evidence>
<feature type="domain" description="EGF-like" evidence="16">
    <location>
        <begin position="402"/>
        <end position="443"/>
    </location>
</feature>
<keyword evidence="10 13" id="KW-1015">Disulfide bond</keyword>
<dbReference type="Gene3D" id="2.10.25.10">
    <property type="entry name" value="Laminin"/>
    <property type="match status" value="9"/>
</dbReference>
<dbReference type="FunFam" id="2.10.25.10:FF:000139">
    <property type="entry name" value="Fibulin-1"/>
    <property type="match status" value="1"/>
</dbReference>
<evidence type="ECO:0000256" key="2">
    <source>
        <dbReference type="ARBA" id="ARBA00006127"/>
    </source>
</evidence>
<gene>
    <name evidence="17" type="primary">FBLN1</name>
</gene>
<dbReference type="PROSITE" id="PS00010">
    <property type="entry name" value="ASX_HYDROXYL"/>
    <property type="match status" value="5"/>
</dbReference>
<dbReference type="GO" id="GO:0010811">
    <property type="term" value="P:positive regulation of cell-substrate adhesion"/>
    <property type="evidence" value="ECO:0007669"/>
    <property type="project" value="TreeGrafter"/>
</dbReference>
<evidence type="ECO:0000313" key="18">
    <source>
        <dbReference type="Proteomes" id="UP000028760"/>
    </source>
</evidence>
<proteinExistence type="inferred from homology"/>
<reference evidence="17" key="2">
    <citation type="submission" date="2025-08" db="UniProtKB">
        <authorList>
            <consortium name="Ensembl"/>
        </authorList>
    </citation>
    <scope>IDENTIFICATION</scope>
</reference>
<comment type="subcellular location">
    <subcellularLocation>
        <location evidence="1 12">Secreted</location>
        <location evidence="1 12">Extracellular space</location>
        <location evidence="1 12">Extracellular matrix</location>
    </subcellularLocation>
</comment>
<dbReference type="GO" id="GO:0005576">
    <property type="term" value="C:extracellular region"/>
    <property type="evidence" value="ECO:0007669"/>
    <property type="project" value="InterPro"/>
</dbReference>
<evidence type="ECO:0000313" key="17">
    <source>
        <dbReference type="Ensembl" id="ENSPFOP00000011429.1"/>
    </source>
</evidence>
<dbReference type="InterPro" id="IPR049883">
    <property type="entry name" value="NOTCH1_EGF-like"/>
</dbReference>
<dbReference type="FunFam" id="2.10.25.10:FF:000078">
    <property type="entry name" value="Fibulin-1"/>
    <property type="match status" value="1"/>
</dbReference>
<keyword evidence="8" id="KW-0677">Repeat</keyword>
<dbReference type="OMA" id="SKICCDC"/>
<dbReference type="Ensembl" id="ENSPFOT00000011445.1">
    <property type="protein sequence ID" value="ENSPFOP00000011429.1"/>
    <property type="gene ID" value="ENSPFOG00000011305.1"/>
</dbReference>
<evidence type="ECO:0000256" key="3">
    <source>
        <dbReference type="ARBA" id="ARBA00021554"/>
    </source>
</evidence>
<evidence type="ECO:0000256" key="7">
    <source>
        <dbReference type="ARBA" id="ARBA00022729"/>
    </source>
</evidence>
<dbReference type="AlphaFoldDB" id="A0A087Y076"/>
<dbReference type="InterPro" id="IPR000742">
    <property type="entry name" value="EGF"/>
</dbReference>
<dbReference type="GO" id="GO:0005509">
    <property type="term" value="F:calcium ion binding"/>
    <property type="evidence" value="ECO:0007669"/>
    <property type="project" value="InterPro"/>
</dbReference>
<evidence type="ECO:0000256" key="13">
    <source>
        <dbReference type="PROSITE-ProRule" id="PRU00076"/>
    </source>
</evidence>
<evidence type="ECO:0000256" key="12">
    <source>
        <dbReference type="PIRNR" id="PIRNR036313"/>
    </source>
</evidence>
<sequence>WQQLRGALPLRRIVILLSLCAALTGIESMFTSVHECCEAGRVIALRKQDCTALPRFSSHICSIAQEHCCRALARERACDTGIKVARGHGVCERPLFTGSNWEAQISQSCCDCCTLGLKTDSMGFSCDFQDLQLDKQCSNAAKVCCQKPKDITPSAKGERCEKKETVSLNCETVSLNDTQNINECKYYSWRLCGHICENTEGSYRCRCISGFRLAPDGRTCEDINECLTGRHNCPRGQVCLNTEGSFHCQREIACNTGYKLTGSFCQDIDECALGRHDCGANCVCVNTAGSFRCEQKLVCGDGFTLDAAGGCTDVDECSAHTSPCQPSQTCVNTLGSYSCHANAITCPRGFHLSVNGTRCEDVNECRVGNKCAKHVCVNLEGLYRCECRSGYMFNSVTKLCEDINECTHYPGRLCAHKCENTEGSYRCSCATGFKLAYDGRDCEDINECEDKPCSQECTNVYGSYQCYCHRGYQLNDVDGMTCEDIDECMLPNVCSYQCVNMPGDFNCTCPSSGYTLLYDGRTCQDIDECAAGTHSCSAKETCFNVQGGFRCLFFECPPNFSRAGKGSAGNASAVVRCVKACQESDGDCARDRVHIITSTALSLPTSQRLEGPEEIVLLRTSAEAKQDLLPDEPDVLFDILATDELLSFDVIKGAQNGMVVGVIRQIKPVLGPKELILEVTMKYVQSGVVSQQNIVLIHVFISEFWF</sequence>
<reference evidence="18" key="1">
    <citation type="submission" date="2013-10" db="EMBL/GenBank/DDBJ databases">
        <authorList>
            <person name="Schartl M."/>
            <person name="Warren W."/>
        </authorList>
    </citation>
    <scope>NUCLEOTIDE SEQUENCE [LARGE SCALE GENOMIC DNA]</scope>
    <source>
        <strain evidence="18">female</strain>
    </source>
</reference>
<dbReference type="GO" id="GO:0016504">
    <property type="term" value="F:peptidase activator activity"/>
    <property type="evidence" value="ECO:0007669"/>
    <property type="project" value="InterPro"/>
</dbReference>
<dbReference type="GO" id="GO:0031012">
    <property type="term" value="C:extracellular matrix"/>
    <property type="evidence" value="ECO:0007669"/>
    <property type="project" value="TreeGrafter"/>
</dbReference>
<accession>A0A087Y076</accession>
<dbReference type="InterPro" id="IPR055088">
    <property type="entry name" value="Fibulin_C"/>
</dbReference>
<comment type="caution">
    <text evidence="13">Lacks conserved residue(s) required for the propagation of feature annotation.</text>
</comment>
<feature type="domain" description="EGF-like" evidence="16">
    <location>
        <begin position="444"/>
        <end position="483"/>
    </location>
</feature>
<dbReference type="GO" id="GO:0030198">
    <property type="term" value="P:extracellular matrix organization"/>
    <property type="evidence" value="ECO:0007669"/>
    <property type="project" value="InterPro"/>
</dbReference>
<feature type="domain" description="EGF-like" evidence="16">
    <location>
        <begin position="180"/>
        <end position="221"/>
    </location>
</feature>
<comment type="subunit">
    <text evidence="12">Homomultimerizes and interacts with various extracellular matrix components.</text>
</comment>
<keyword evidence="5 12" id="KW-0272">Extracellular matrix</keyword>
<dbReference type="PANTHER" id="PTHR24039:SF32">
    <property type="entry name" value="FIBULIN-2"/>
    <property type="match status" value="1"/>
</dbReference>
<feature type="disulfide bond" evidence="13">
    <location>
        <begin position="488"/>
        <end position="498"/>
    </location>
</feature>
<dbReference type="InterPro" id="IPR009030">
    <property type="entry name" value="Growth_fac_rcpt_cys_sf"/>
</dbReference>
<evidence type="ECO:0000256" key="8">
    <source>
        <dbReference type="ARBA" id="ARBA00022737"/>
    </source>
</evidence>
<dbReference type="FunFam" id="2.10.25.10:FF:000010">
    <property type="entry name" value="Pro-epidermal growth factor"/>
    <property type="match status" value="1"/>
</dbReference>
<evidence type="ECO:0000256" key="5">
    <source>
        <dbReference type="ARBA" id="ARBA00022530"/>
    </source>
</evidence>
<dbReference type="PROSITE" id="PS01178">
    <property type="entry name" value="ANAPHYLATOXIN_2"/>
    <property type="match status" value="1"/>
</dbReference>
<dbReference type="CDD" id="cd00054">
    <property type="entry name" value="EGF_CA"/>
    <property type="match status" value="4"/>
</dbReference>
<keyword evidence="6 13" id="KW-0245">EGF-like domain</keyword>
<dbReference type="SMART" id="SM00179">
    <property type="entry name" value="EGF_CA"/>
    <property type="match status" value="9"/>
</dbReference>
<keyword evidence="18" id="KW-1185">Reference proteome</keyword>
<evidence type="ECO:0000256" key="9">
    <source>
        <dbReference type="ARBA" id="ARBA00022837"/>
    </source>
</evidence>
<dbReference type="SUPFAM" id="SSF57184">
    <property type="entry name" value="Growth factor receptor domain"/>
    <property type="match status" value="1"/>
</dbReference>
<dbReference type="PANTHER" id="PTHR24039">
    <property type="entry name" value="FIBRILLIN-RELATED"/>
    <property type="match status" value="1"/>
</dbReference>
<dbReference type="GO" id="GO:0030855">
    <property type="term" value="P:epithelial cell differentiation"/>
    <property type="evidence" value="ECO:0007669"/>
    <property type="project" value="UniProtKB-ARBA"/>
</dbReference>
<feature type="domain" description="EGF-like" evidence="16">
    <location>
        <begin position="361"/>
        <end position="401"/>
    </location>
</feature>
<feature type="signal peptide" evidence="14">
    <location>
        <begin position="1"/>
        <end position="28"/>
    </location>
</feature>
<dbReference type="PROSITE" id="PS50026">
    <property type="entry name" value="EGF_3"/>
    <property type="match status" value="5"/>
</dbReference>
<dbReference type="Pfam" id="PF07645">
    <property type="entry name" value="EGF_CA"/>
    <property type="match status" value="4"/>
</dbReference>
<dbReference type="SMART" id="SM00181">
    <property type="entry name" value="EGF"/>
    <property type="match status" value="9"/>
</dbReference>
<evidence type="ECO:0000256" key="10">
    <source>
        <dbReference type="ARBA" id="ARBA00023157"/>
    </source>
</evidence>
<protein>
    <recommendedName>
        <fullName evidence="3 12">Fibulin-1</fullName>
    </recommendedName>
</protein>
<organism evidence="17 18">
    <name type="scientific">Poecilia formosa</name>
    <name type="common">Amazon molly</name>
    <name type="synonym">Limia formosa</name>
    <dbReference type="NCBI Taxonomy" id="48698"/>
    <lineage>
        <taxon>Eukaryota</taxon>
        <taxon>Metazoa</taxon>
        <taxon>Chordata</taxon>
        <taxon>Craniata</taxon>
        <taxon>Vertebrata</taxon>
        <taxon>Euteleostomi</taxon>
        <taxon>Actinopterygii</taxon>
        <taxon>Neopterygii</taxon>
        <taxon>Teleostei</taxon>
        <taxon>Neoteleostei</taxon>
        <taxon>Acanthomorphata</taxon>
        <taxon>Ovalentaria</taxon>
        <taxon>Atherinomorphae</taxon>
        <taxon>Cyprinodontiformes</taxon>
        <taxon>Poeciliidae</taxon>
        <taxon>Poeciliinae</taxon>
        <taxon>Poecilia</taxon>
    </lineage>
</organism>
<dbReference type="InterPro" id="IPR018097">
    <property type="entry name" value="EGF_Ca-bd_CS"/>
</dbReference>
<dbReference type="InterPro" id="IPR001881">
    <property type="entry name" value="EGF-like_Ca-bd_dom"/>
</dbReference>
<evidence type="ECO:0000256" key="4">
    <source>
        <dbReference type="ARBA" id="ARBA00022525"/>
    </source>
</evidence>
<keyword evidence="9" id="KW-0106">Calcium</keyword>
<keyword evidence="4 12" id="KW-0964">Secreted</keyword>
<dbReference type="PROSITE" id="PS01186">
    <property type="entry name" value="EGF_2"/>
    <property type="match status" value="3"/>
</dbReference>
<comment type="function">
    <text evidence="12">Incorporated into fibronectin-containing matrix fibers. May play a role in cell adhesion and migration along protein fibers within the extracellular matrix (ECM). Could be important for certain developmental processes and contribute to the supramolecular organization of ECM architecture, in particular to those of basement membranes.</text>
</comment>
<dbReference type="PROSITE" id="PS01177">
    <property type="entry name" value="ANAPHYLATOXIN_1"/>
    <property type="match status" value="1"/>
</dbReference>
<name>A0A087Y076_POEFO</name>
<dbReference type="EMBL" id="AYCK01001444">
    <property type="status" value="NOT_ANNOTATED_CDS"/>
    <property type="molecule type" value="Genomic_DNA"/>
</dbReference>
<dbReference type="STRING" id="48698.ENSPFOP00000011429"/>
<dbReference type="PROSITE" id="PS01187">
    <property type="entry name" value="EGF_CA"/>
    <property type="match status" value="2"/>
</dbReference>